<keyword evidence="5" id="KW-0819">tRNA processing</keyword>
<evidence type="ECO:0000259" key="6">
    <source>
        <dbReference type="PROSITE" id="PS51684"/>
    </source>
</evidence>
<evidence type="ECO:0000313" key="7">
    <source>
        <dbReference type="EMBL" id="MQL55709.1"/>
    </source>
</evidence>
<reference evidence="8 9" key="2">
    <citation type="submission" date="2019-10" db="EMBL/GenBank/DDBJ databases">
        <title>Genome Sequences from Six Type Strain Members of the Archaeal Family Sulfolobaceae: Acidianus ambivalens, Acidianus infernus, Metallosphaera prunae, Stygiolobus azoricus, Sulfolobus metallicus, and Sulfurisphaera ohwakuensis.</title>
        <authorList>
            <person name="Counts J.A."/>
            <person name="Kelly R.M."/>
        </authorList>
    </citation>
    <scope>NUCLEOTIDE SEQUENCE [LARGE SCALE GENOMIC DNA]</scope>
    <source>
        <strain evidence="8 9">LEI 10</strain>
    </source>
</reference>
<dbReference type="EMBL" id="WHYS01000002">
    <property type="protein sequence ID" value="MQL55709.1"/>
    <property type="molecule type" value="Genomic_DNA"/>
</dbReference>
<name>A0A650CVJ5_ACIAM</name>
<evidence type="ECO:0000256" key="5">
    <source>
        <dbReference type="ARBA" id="ARBA00022694"/>
    </source>
</evidence>
<evidence type="ECO:0000313" key="9">
    <source>
        <dbReference type="Proteomes" id="UP000426328"/>
    </source>
</evidence>
<evidence type="ECO:0000256" key="4">
    <source>
        <dbReference type="ARBA" id="ARBA00022691"/>
    </source>
</evidence>
<dbReference type="PANTHER" id="PTHR23245:SF36">
    <property type="entry name" value="TRNA (GUANINE(37)-N1)-METHYLTRANSFERASE"/>
    <property type="match status" value="1"/>
</dbReference>
<dbReference type="GO" id="GO:0008175">
    <property type="term" value="F:tRNA methyltransferase activity"/>
    <property type="evidence" value="ECO:0007669"/>
    <property type="project" value="TreeGrafter"/>
</dbReference>
<dbReference type="InterPro" id="IPR056744">
    <property type="entry name" value="TRM5/TYW2-like_N"/>
</dbReference>
<keyword evidence="9" id="KW-1185">Reference proteome</keyword>
<dbReference type="GO" id="GO:0005737">
    <property type="term" value="C:cytoplasm"/>
    <property type="evidence" value="ECO:0007669"/>
    <property type="project" value="TreeGrafter"/>
</dbReference>
<dbReference type="InterPro" id="IPR056743">
    <property type="entry name" value="TRM5-TYW2-like_MTfase"/>
</dbReference>
<dbReference type="Gene3D" id="3.30.300.110">
    <property type="entry name" value="Met-10+ protein-like domains"/>
    <property type="match status" value="1"/>
</dbReference>
<evidence type="ECO:0000256" key="1">
    <source>
        <dbReference type="ARBA" id="ARBA00022490"/>
    </source>
</evidence>
<feature type="domain" description="SAM-dependent methyltransferase TRM5/TYW2-type" evidence="6">
    <location>
        <begin position="18"/>
        <end position="258"/>
    </location>
</feature>
<keyword evidence="3 8" id="KW-0808">Transferase</keyword>
<evidence type="ECO:0000256" key="2">
    <source>
        <dbReference type="ARBA" id="ARBA00022603"/>
    </source>
</evidence>
<dbReference type="KEGG" id="aamb:D1866_06680"/>
<reference evidence="7 10" key="1">
    <citation type="submission" date="2019-10" db="EMBL/GenBank/DDBJ databases">
        <title>Comparative genomics of sulfur disproportionating microorganisms.</title>
        <authorList>
            <person name="Ward L.M."/>
            <person name="Bertran E."/>
            <person name="Johnston D."/>
        </authorList>
    </citation>
    <scope>NUCLEOTIDE SEQUENCE [LARGE SCALE GENOMIC DNA]</scope>
    <source>
        <strain evidence="7 10">DSM 3772</strain>
    </source>
</reference>
<dbReference type="Gene3D" id="3.40.50.150">
    <property type="entry name" value="Vaccinia Virus protein VP39"/>
    <property type="match status" value="1"/>
</dbReference>
<evidence type="ECO:0000313" key="8">
    <source>
        <dbReference type="EMBL" id="QGR21715.1"/>
    </source>
</evidence>
<dbReference type="RefSeq" id="WP_152941777.1">
    <property type="nucleotide sequence ID" value="NZ_CP045482.1"/>
</dbReference>
<dbReference type="PANTHER" id="PTHR23245">
    <property type="entry name" value="TRNA METHYLTRANSFERASE"/>
    <property type="match status" value="1"/>
</dbReference>
<dbReference type="Proteomes" id="UP000426328">
    <property type="component" value="Chromosome"/>
</dbReference>
<dbReference type="PROSITE" id="PS51684">
    <property type="entry name" value="SAM_MT_TRM5_TYW2"/>
    <property type="match status" value="1"/>
</dbReference>
<dbReference type="GeneID" id="42779408"/>
<gene>
    <name evidence="8" type="ORF">D1866_06680</name>
    <name evidence="7" type="ORF">GFB69_08140</name>
</gene>
<keyword evidence="1" id="KW-0963">Cytoplasm</keyword>
<dbReference type="Pfam" id="PF02475">
    <property type="entry name" value="TRM5-TYW2_MTfase"/>
    <property type="match status" value="1"/>
</dbReference>
<dbReference type="Pfam" id="PF25133">
    <property type="entry name" value="TYW2_N_2"/>
    <property type="match status" value="1"/>
</dbReference>
<dbReference type="EMBL" id="CP045482">
    <property type="protein sequence ID" value="QGR21715.1"/>
    <property type="molecule type" value="Genomic_DNA"/>
</dbReference>
<keyword evidence="4" id="KW-0949">S-adenosyl-L-methionine</keyword>
<dbReference type="SUPFAM" id="SSF53335">
    <property type="entry name" value="S-adenosyl-L-methionine-dependent methyltransferases"/>
    <property type="match status" value="1"/>
</dbReference>
<dbReference type="GO" id="GO:0002939">
    <property type="term" value="P:tRNA N1-guanine methylation"/>
    <property type="evidence" value="ECO:0007669"/>
    <property type="project" value="TreeGrafter"/>
</dbReference>
<keyword evidence="2 8" id="KW-0489">Methyltransferase</keyword>
<dbReference type="AlphaFoldDB" id="A0A650CVJ5"/>
<evidence type="ECO:0000256" key="3">
    <source>
        <dbReference type="ARBA" id="ARBA00022679"/>
    </source>
</evidence>
<sequence length="258" mass="29512">MKKRTPKLRELVEGVSSYYIIGNIVILSPKKKDIDKEKLAKAIMQINPKVKAVYIKRKVTGELRISELELIGGENISRTIFKENGLSFVVDVKKVYVNPSLGGERNKIKEEVKENEKILDAFCGYGGIAIHASTISRYVVAGDLNIEGLEMLRESLSLNKKKIHLIDIVQYDAHNLPFRNKAFDKVYADNPTMILEFLNELCRVTKGELIIYILTTKEGMSRIPAYKWLRVNDYSKDLFIFKGYIRCNDKNFSLITLS</sequence>
<evidence type="ECO:0000313" key="10">
    <source>
        <dbReference type="Proteomes" id="UP000474054"/>
    </source>
</evidence>
<protein>
    <submittedName>
        <fullName evidence="8">Methyltransferase domain-containing protein</fullName>
    </submittedName>
</protein>
<dbReference type="CDD" id="cd02440">
    <property type="entry name" value="AdoMet_MTases"/>
    <property type="match status" value="1"/>
</dbReference>
<organism evidence="8 9">
    <name type="scientific">Acidianus ambivalens</name>
    <name type="common">Desulfurolobus ambivalens</name>
    <dbReference type="NCBI Taxonomy" id="2283"/>
    <lineage>
        <taxon>Archaea</taxon>
        <taxon>Thermoproteota</taxon>
        <taxon>Thermoprotei</taxon>
        <taxon>Sulfolobales</taxon>
        <taxon>Sulfolobaceae</taxon>
        <taxon>Acidianus</taxon>
    </lineage>
</organism>
<proteinExistence type="predicted"/>
<accession>A0A650CVJ5</accession>
<dbReference type="InterPro" id="IPR030382">
    <property type="entry name" value="MeTrfase_TRM5/TYW2"/>
</dbReference>
<dbReference type="InterPro" id="IPR029063">
    <property type="entry name" value="SAM-dependent_MTases_sf"/>
</dbReference>
<dbReference type="Proteomes" id="UP000474054">
    <property type="component" value="Unassembled WGS sequence"/>
</dbReference>